<evidence type="ECO:0000313" key="3">
    <source>
        <dbReference type="EMBL" id="RWA05035.1"/>
    </source>
</evidence>
<dbReference type="EMBL" id="RYZI01000486">
    <property type="protein sequence ID" value="RWA05035.1"/>
    <property type="molecule type" value="Genomic_DNA"/>
</dbReference>
<evidence type="ECO:0000256" key="1">
    <source>
        <dbReference type="SAM" id="MobiDB-lite"/>
    </source>
</evidence>
<feature type="non-terminal residue" evidence="3">
    <location>
        <position position="1"/>
    </location>
</feature>
<comment type="caution">
    <text evidence="3">The sequence shown here is derived from an EMBL/GenBank/DDBJ whole genome shotgun (WGS) entry which is preliminary data.</text>
</comment>
<name>A0A439CS79_9PEZI</name>
<dbReference type="Proteomes" id="UP000286045">
    <property type="component" value="Unassembled WGS sequence"/>
</dbReference>
<protein>
    <recommendedName>
        <fullName evidence="2">PD-(D/E)XK nuclease-like domain-containing protein</fullName>
    </recommendedName>
</protein>
<proteinExistence type="predicted"/>
<dbReference type="Pfam" id="PF20516">
    <property type="entry name" value="PDDEXK_12"/>
    <property type="match status" value="1"/>
</dbReference>
<dbReference type="InterPro" id="IPR046797">
    <property type="entry name" value="PDDEXK_12"/>
</dbReference>
<organism evidence="3 4">
    <name type="scientific">Xylaria grammica</name>
    <dbReference type="NCBI Taxonomy" id="363999"/>
    <lineage>
        <taxon>Eukaryota</taxon>
        <taxon>Fungi</taxon>
        <taxon>Dikarya</taxon>
        <taxon>Ascomycota</taxon>
        <taxon>Pezizomycotina</taxon>
        <taxon>Sordariomycetes</taxon>
        <taxon>Xylariomycetidae</taxon>
        <taxon>Xylariales</taxon>
        <taxon>Xylariaceae</taxon>
        <taxon>Xylaria</taxon>
    </lineage>
</organism>
<feature type="region of interest" description="Disordered" evidence="1">
    <location>
        <begin position="1"/>
        <end position="68"/>
    </location>
</feature>
<feature type="domain" description="PD-(D/E)XK nuclease-like" evidence="2">
    <location>
        <begin position="72"/>
        <end position="104"/>
    </location>
</feature>
<feature type="compositionally biased region" description="Basic residues" evidence="1">
    <location>
        <begin position="20"/>
        <end position="29"/>
    </location>
</feature>
<sequence>YEYAVPAPATPAGRYAERARQRRARRRNRNRDVGAPADSQTGHTTEDRDQDPPTSRHRHDNSRPQKHLVILSEQAIGNTRSVLGAYKLLKAIRALADWAEGDFRAYIDGFVIPGAAKRWTGSSYSASLCSALRELHRTELNESEPGL</sequence>
<dbReference type="AlphaFoldDB" id="A0A439CS79"/>
<gene>
    <name evidence="3" type="ORF">EKO27_g10064</name>
</gene>
<accession>A0A439CS79</accession>
<keyword evidence="4" id="KW-1185">Reference proteome</keyword>
<evidence type="ECO:0000259" key="2">
    <source>
        <dbReference type="Pfam" id="PF20516"/>
    </source>
</evidence>
<evidence type="ECO:0000313" key="4">
    <source>
        <dbReference type="Proteomes" id="UP000286045"/>
    </source>
</evidence>
<reference evidence="3 4" key="1">
    <citation type="submission" date="2018-12" db="EMBL/GenBank/DDBJ databases">
        <title>Draft genome sequence of Xylaria grammica IHI A82.</title>
        <authorList>
            <person name="Buettner E."/>
            <person name="Kellner H."/>
        </authorList>
    </citation>
    <scope>NUCLEOTIDE SEQUENCE [LARGE SCALE GENOMIC DNA]</scope>
    <source>
        <strain evidence="3 4">IHI A82</strain>
    </source>
</reference>
<feature type="compositionally biased region" description="Basic residues" evidence="1">
    <location>
        <begin position="55"/>
        <end position="66"/>
    </location>
</feature>